<keyword evidence="2" id="KW-1185">Reference proteome</keyword>
<evidence type="ECO:0000313" key="2">
    <source>
        <dbReference type="Proteomes" id="UP000235371"/>
    </source>
</evidence>
<dbReference type="InParanoid" id="A0A2J6SP89"/>
<dbReference type="OrthoDB" id="3449344at2759"/>
<dbReference type="RefSeq" id="XP_024729483.1">
    <property type="nucleotide sequence ID" value="XM_024881599.1"/>
</dbReference>
<accession>A0A2J6SP89</accession>
<dbReference type="AlphaFoldDB" id="A0A2J6SP89"/>
<proteinExistence type="predicted"/>
<evidence type="ECO:0000313" key="1">
    <source>
        <dbReference type="EMBL" id="PMD52579.1"/>
    </source>
</evidence>
<gene>
    <name evidence="1" type="ORF">K444DRAFT_619880</name>
</gene>
<dbReference type="Proteomes" id="UP000235371">
    <property type="component" value="Unassembled WGS sequence"/>
</dbReference>
<organism evidence="1 2">
    <name type="scientific">Hyaloscypha bicolor E</name>
    <dbReference type="NCBI Taxonomy" id="1095630"/>
    <lineage>
        <taxon>Eukaryota</taxon>
        <taxon>Fungi</taxon>
        <taxon>Dikarya</taxon>
        <taxon>Ascomycota</taxon>
        <taxon>Pezizomycotina</taxon>
        <taxon>Leotiomycetes</taxon>
        <taxon>Helotiales</taxon>
        <taxon>Hyaloscyphaceae</taxon>
        <taxon>Hyaloscypha</taxon>
        <taxon>Hyaloscypha bicolor</taxon>
    </lineage>
</organism>
<sequence>MPVPTEIPPSLIGKVSKRETSLPPAICPEVFCGAGSTMDRDTCTCVATWPLAESCPLIKCRGGYHPVYHTTTGSCGCDLDCPSLTCILPLTTYYNFSTMACTCEDMSAFSDDTPTPTIVMKLPPTTSSIIKQLPPTTNSVAKQAPPITDLPFTTLPTLSGTRVGPPISPTFPTHRPTTFQTVSASLALPPFYQTAPVAAPPVATAPAALPPATGTGCTGLYCISEMHPVFNSELGRCQCVWIEGLGPAGT</sequence>
<reference evidence="1 2" key="1">
    <citation type="submission" date="2016-04" db="EMBL/GenBank/DDBJ databases">
        <title>A degradative enzymes factory behind the ericoid mycorrhizal symbiosis.</title>
        <authorList>
            <consortium name="DOE Joint Genome Institute"/>
            <person name="Martino E."/>
            <person name="Morin E."/>
            <person name="Grelet G."/>
            <person name="Kuo A."/>
            <person name="Kohler A."/>
            <person name="Daghino S."/>
            <person name="Barry K."/>
            <person name="Choi C."/>
            <person name="Cichocki N."/>
            <person name="Clum A."/>
            <person name="Copeland A."/>
            <person name="Hainaut M."/>
            <person name="Haridas S."/>
            <person name="Labutti K."/>
            <person name="Lindquist E."/>
            <person name="Lipzen A."/>
            <person name="Khouja H.-R."/>
            <person name="Murat C."/>
            <person name="Ohm R."/>
            <person name="Olson A."/>
            <person name="Spatafora J."/>
            <person name="Veneault-Fourrey C."/>
            <person name="Henrissat B."/>
            <person name="Grigoriev I."/>
            <person name="Martin F."/>
            <person name="Perotto S."/>
        </authorList>
    </citation>
    <scope>NUCLEOTIDE SEQUENCE [LARGE SCALE GENOMIC DNA]</scope>
    <source>
        <strain evidence="1 2">E</strain>
    </source>
</reference>
<name>A0A2J6SP89_9HELO</name>
<dbReference type="GeneID" id="36589676"/>
<protein>
    <submittedName>
        <fullName evidence="1">Uncharacterized protein</fullName>
    </submittedName>
</protein>
<dbReference type="EMBL" id="KZ613900">
    <property type="protein sequence ID" value="PMD52579.1"/>
    <property type="molecule type" value="Genomic_DNA"/>
</dbReference>